<protein>
    <submittedName>
        <fullName evidence="2">Uncharacterized protein</fullName>
    </submittedName>
</protein>
<evidence type="ECO:0000313" key="2">
    <source>
        <dbReference type="EMBL" id="EIT70919.1"/>
    </source>
</evidence>
<name>I7ZG88_9GAMM</name>
<reference evidence="2 3" key="1">
    <citation type="journal article" date="2012" name="J. Bacteriol.">
        <title>Genome Sequence of n-Alkane-Degrading Hydrocarboniphaga effusa Strain AP103T (ATCC BAA-332T).</title>
        <authorList>
            <person name="Chang H.K."/>
            <person name="Zylstra G.J."/>
            <person name="Chae J.C."/>
        </authorList>
    </citation>
    <scope>NUCLEOTIDE SEQUENCE [LARGE SCALE GENOMIC DNA]</scope>
    <source>
        <strain evidence="2 3">AP103</strain>
    </source>
</reference>
<feature type="region of interest" description="Disordered" evidence="1">
    <location>
        <begin position="1"/>
        <end position="38"/>
    </location>
</feature>
<dbReference type="Proteomes" id="UP000003704">
    <property type="component" value="Unassembled WGS sequence"/>
</dbReference>
<dbReference type="AlphaFoldDB" id="I7ZG88"/>
<sequence length="38" mass="3938">MATPSMTLKHEGRLTAAPTRKGQGSVDSRAAALAGRSR</sequence>
<dbReference type="EMBL" id="AKGD01000001">
    <property type="protein sequence ID" value="EIT70919.1"/>
    <property type="molecule type" value="Genomic_DNA"/>
</dbReference>
<evidence type="ECO:0000256" key="1">
    <source>
        <dbReference type="SAM" id="MobiDB-lite"/>
    </source>
</evidence>
<evidence type="ECO:0000313" key="3">
    <source>
        <dbReference type="Proteomes" id="UP000003704"/>
    </source>
</evidence>
<dbReference type="STRING" id="1172194.WQQ_10560"/>
<accession>I7ZG88</accession>
<gene>
    <name evidence="2" type="ORF">WQQ_10560</name>
</gene>
<proteinExistence type="predicted"/>
<comment type="caution">
    <text evidence="2">The sequence shown here is derived from an EMBL/GenBank/DDBJ whole genome shotgun (WGS) entry which is preliminary data.</text>
</comment>
<keyword evidence="3" id="KW-1185">Reference proteome</keyword>
<organism evidence="2 3">
    <name type="scientific">Hydrocarboniphaga effusa AP103</name>
    <dbReference type="NCBI Taxonomy" id="1172194"/>
    <lineage>
        <taxon>Bacteria</taxon>
        <taxon>Pseudomonadati</taxon>
        <taxon>Pseudomonadota</taxon>
        <taxon>Gammaproteobacteria</taxon>
        <taxon>Nevskiales</taxon>
        <taxon>Nevskiaceae</taxon>
        <taxon>Hydrocarboniphaga</taxon>
    </lineage>
</organism>